<accession>A0A0R1KUH5</accession>
<reference evidence="3 4" key="1">
    <citation type="journal article" date="2015" name="Genome Announc.">
        <title>Expanding the biotechnology potential of lactobacilli through comparative genomics of 213 strains and associated genera.</title>
        <authorList>
            <person name="Sun Z."/>
            <person name="Harris H.M."/>
            <person name="McCann A."/>
            <person name="Guo C."/>
            <person name="Argimon S."/>
            <person name="Zhang W."/>
            <person name="Yang X."/>
            <person name="Jeffery I.B."/>
            <person name="Cooney J.C."/>
            <person name="Kagawa T.F."/>
            <person name="Liu W."/>
            <person name="Song Y."/>
            <person name="Salvetti E."/>
            <person name="Wrobel A."/>
            <person name="Rasinkangas P."/>
            <person name="Parkhill J."/>
            <person name="Rea M.C."/>
            <person name="O'Sullivan O."/>
            <person name="Ritari J."/>
            <person name="Douillard F.P."/>
            <person name="Paul Ross R."/>
            <person name="Yang R."/>
            <person name="Briner A.E."/>
            <person name="Felis G.E."/>
            <person name="de Vos W.M."/>
            <person name="Barrangou R."/>
            <person name="Klaenhammer T.R."/>
            <person name="Caufield P.W."/>
            <person name="Cui Y."/>
            <person name="Zhang H."/>
            <person name="O'Toole P.W."/>
        </authorList>
    </citation>
    <scope>NUCLEOTIDE SEQUENCE [LARGE SCALE GENOMIC DNA]</scope>
    <source>
        <strain evidence="3 4">DSM 19904</strain>
    </source>
</reference>
<dbReference type="InterPro" id="IPR036754">
    <property type="entry name" value="YbaK/aa-tRNA-synt-asso_dom_sf"/>
</dbReference>
<evidence type="ECO:0000256" key="1">
    <source>
        <dbReference type="ARBA" id="ARBA00022917"/>
    </source>
</evidence>
<dbReference type="AlphaFoldDB" id="A0A0R1KUH5"/>
<keyword evidence="3" id="KW-0436">Ligase</keyword>
<dbReference type="CDD" id="cd04333">
    <property type="entry name" value="ProX_deacylase"/>
    <property type="match status" value="1"/>
</dbReference>
<dbReference type="OrthoDB" id="9798760at2"/>
<sequence length="161" mass="17854">MSFEKVQKYFNDAGLADRIKVLDESSATVLEAADALNCEPEHIAKTLSFLVDSEPLLVVMAGDAKVDNKKFKAEFHKRARMIPRDEVEGYIGHKPGGVCPFALKEGVKVYLDISLKRFNVIYPAAGNSHSAVQLSLPELMTYANADHWVDVCKGWLVDEEA</sequence>
<dbReference type="Pfam" id="PF04073">
    <property type="entry name" value="tRNA_edit"/>
    <property type="match status" value="1"/>
</dbReference>
<dbReference type="GO" id="GO:0006412">
    <property type="term" value="P:translation"/>
    <property type="evidence" value="ECO:0007669"/>
    <property type="project" value="UniProtKB-KW"/>
</dbReference>
<dbReference type="RefSeq" id="WP_057826205.1">
    <property type="nucleotide sequence ID" value="NZ_AZEA01000024.1"/>
</dbReference>
<name>A0A0R1KUH5_9LACO</name>
<dbReference type="SUPFAM" id="SSF55826">
    <property type="entry name" value="YbaK/ProRS associated domain"/>
    <property type="match status" value="1"/>
</dbReference>
<dbReference type="Proteomes" id="UP000051581">
    <property type="component" value="Unassembled WGS sequence"/>
</dbReference>
<evidence type="ECO:0000313" key="3">
    <source>
        <dbReference type="EMBL" id="KRK87147.1"/>
    </source>
</evidence>
<evidence type="ECO:0000259" key="2">
    <source>
        <dbReference type="Pfam" id="PF04073"/>
    </source>
</evidence>
<dbReference type="Gene3D" id="3.90.960.10">
    <property type="entry name" value="YbaK/aminoacyl-tRNA synthetase-associated domain"/>
    <property type="match status" value="1"/>
</dbReference>
<dbReference type="GO" id="GO:0004812">
    <property type="term" value="F:aminoacyl-tRNA ligase activity"/>
    <property type="evidence" value="ECO:0007669"/>
    <property type="project" value="UniProtKB-KW"/>
</dbReference>
<comment type="caution">
    <text evidence="3">The sequence shown here is derived from an EMBL/GenBank/DDBJ whole genome shotgun (WGS) entry which is preliminary data.</text>
</comment>
<dbReference type="PANTHER" id="PTHR30411:SF1">
    <property type="entry name" value="CYTOPLASMIC PROTEIN"/>
    <property type="match status" value="1"/>
</dbReference>
<dbReference type="PANTHER" id="PTHR30411">
    <property type="entry name" value="CYTOPLASMIC PROTEIN"/>
    <property type="match status" value="1"/>
</dbReference>
<feature type="domain" description="YbaK/aminoacyl-tRNA synthetase-associated" evidence="2">
    <location>
        <begin position="24"/>
        <end position="141"/>
    </location>
</feature>
<gene>
    <name evidence="3" type="ORF">FD17_GL001391</name>
</gene>
<keyword evidence="3" id="KW-0030">Aminoacyl-tRNA synthetase</keyword>
<dbReference type="EMBL" id="AZEA01000024">
    <property type="protein sequence ID" value="KRK87147.1"/>
    <property type="molecule type" value="Genomic_DNA"/>
</dbReference>
<dbReference type="GO" id="GO:0002161">
    <property type="term" value="F:aminoacyl-tRNA deacylase activity"/>
    <property type="evidence" value="ECO:0007669"/>
    <property type="project" value="InterPro"/>
</dbReference>
<protein>
    <submittedName>
        <fullName evidence="3">YbaK prolyl-tRNA synthetase associated domain-containing protein</fullName>
    </submittedName>
</protein>
<keyword evidence="4" id="KW-1185">Reference proteome</keyword>
<evidence type="ECO:0000313" key="4">
    <source>
        <dbReference type="Proteomes" id="UP000051581"/>
    </source>
</evidence>
<organism evidence="3 4">
    <name type="scientific">Lentilactobacillus sunkii DSM 19904</name>
    <dbReference type="NCBI Taxonomy" id="1423808"/>
    <lineage>
        <taxon>Bacteria</taxon>
        <taxon>Bacillati</taxon>
        <taxon>Bacillota</taxon>
        <taxon>Bacilli</taxon>
        <taxon>Lactobacillales</taxon>
        <taxon>Lactobacillaceae</taxon>
        <taxon>Lentilactobacillus</taxon>
    </lineage>
</organism>
<dbReference type="InterPro" id="IPR007214">
    <property type="entry name" value="YbaK/aa-tRNA-synth-assoc-dom"/>
</dbReference>
<dbReference type="PATRIC" id="fig|1423808.3.peg.1406"/>
<keyword evidence="1" id="KW-0648">Protein biosynthesis</keyword>
<proteinExistence type="predicted"/>